<gene>
    <name evidence="2" type="ORF">HHL11_31825</name>
</gene>
<protein>
    <submittedName>
        <fullName evidence="2">Type II secretion system protein M</fullName>
    </submittedName>
</protein>
<feature type="coiled-coil region" evidence="1">
    <location>
        <begin position="48"/>
        <end position="78"/>
    </location>
</feature>
<evidence type="ECO:0000313" key="3">
    <source>
        <dbReference type="Proteomes" id="UP000541185"/>
    </source>
</evidence>
<comment type="caution">
    <text evidence="2">The sequence shown here is derived from an EMBL/GenBank/DDBJ whole genome shotgun (WGS) entry which is preliminary data.</text>
</comment>
<dbReference type="GO" id="GO:0015627">
    <property type="term" value="C:type II protein secretion system complex"/>
    <property type="evidence" value="ECO:0007669"/>
    <property type="project" value="InterPro"/>
</dbReference>
<sequence>MKADALKPLKARFATLAPREQAMVAAAGAVVLLALLWWLALAPALATLRAAEGQHRLLDAQLQQMQRLQAQAKAMQAQPKLDPDQAMRQLEDAIRQQLGVSARYSIAGDRVTVTLTNTQAPALAQWLTQVRTNARALPGEARLTRNAAGGWDGTLVLTLPPR</sequence>
<dbReference type="Pfam" id="PF04612">
    <property type="entry name" value="T2SSM"/>
    <property type="match status" value="1"/>
</dbReference>
<keyword evidence="3" id="KW-1185">Reference proteome</keyword>
<organism evidence="2 3">
    <name type="scientific">Ramlibacter agri</name>
    <dbReference type="NCBI Taxonomy" id="2728837"/>
    <lineage>
        <taxon>Bacteria</taxon>
        <taxon>Pseudomonadati</taxon>
        <taxon>Pseudomonadota</taxon>
        <taxon>Betaproteobacteria</taxon>
        <taxon>Burkholderiales</taxon>
        <taxon>Comamonadaceae</taxon>
        <taxon>Ramlibacter</taxon>
    </lineage>
</organism>
<evidence type="ECO:0000256" key="1">
    <source>
        <dbReference type="SAM" id="Coils"/>
    </source>
</evidence>
<dbReference type="RefSeq" id="WP_169422720.1">
    <property type="nucleotide sequence ID" value="NZ_JABBFX010000005.1"/>
</dbReference>
<name>A0A848HG12_9BURK</name>
<dbReference type="AlphaFoldDB" id="A0A848HG12"/>
<keyword evidence="1" id="KW-0175">Coiled coil</keyword>
<evidence type="ECO:0000313" key="2">
    <source>
        <dbReference type="EMBL" id="NML48379.1"/>
    </source>
</evidence>
<dbReference type="InterPro" id="IPR007690">
    <property type="entry name" value="T2SS_GspM"/>
</dbReference>
<dbReference type="GO" id="GO:0015628">
    <property type="term" value="P:protein secretion by the type II secretion system"/>
    <property type="evidence" value="ECO:0007669"/>
    <property type="project" value="InterPro"/>
</dbReference>
<reference evidence="2 3" key="1">
    <citation type="submission" date="2020-04" db="EMBL/GenBank/DDBJ databases">
        <title>Ramlibacter sp. G-1-2-2 isolated from soil.</title>
        <authorList>
            <person name="Dahal R.H."/>
        </authorList>
    </citation>
    <scope>NUCLEOTIDE SEQUENCE [LARGE SCALE GENOMIC DNA]</scope>
    <source>
        <strain evidence="2 3">G-1-2-2</strain>
    </source>
</reference>
<proteinExistence type="predicted"/>
<dbReference type="EMBL" id="JABBFX010000005">
    <property type="protein sequence ID" value="NML48379.1"/>
    <property type="molecule type" value="Genomic_DNA"/>
</dbReference>
<dbReference type="Proteomes" id="UP000541185">
    <property type="component" value="Unassembled WGS sequence"/>
</dbReference>
<accession>A0A848HG12</accession>